<evidence type="ECO:0000259" key="1">
    <source>
        <dbReference type="Pfam" id="PF00534"/>
    </source>
</evidence>
<proteinExistence type="predicted"/>
<dbReference type="Gene3D" id="3.40.50.2000">
    <property type="entry name" value="Glycogen Phosphorylase B"/>
    <property type="match status" value="2"/>
</dbReference>
<dbReference type="GO" id="GO:0016757">
    <property type="term" value="F:glycosyltransferase activity"/>
    <property type="evidence" value="ECO:0007669"/>
    <property type="project" value="InterPro"/>
</dbReference>
<dbReference type="CDD" id="cd03801">
    <property type="entry name" value="GT4_PimA-like"/>
    <property type="match status" value="1"/>
</dbReference>
<dbReference type="AlphaFoldDB" id="A0A7V6DQP6"/>
<dbReference type="InterPro" id="IPR050194">
    <property type="entry name" value="Glycosyltransferase_grp1"/>
</dbReference>
<comment type="caution">
    <text evidence="2">The sequence shown here is derived from an EMBL/GenBank/DDBJ whole genome shotgun (WGS) entry which is preliminary data.</text>
</comment>
<dbReference type="PANTHER" id="PTHR45947">
    <property type="entry name" value="SULFOQUINOVOSYL TRANSFERASE SQD2"/>
    <property type="match status" value="1"/>
</dbReference>
<sequence>MPALAYFFSAYPVLTETLALHQVRATRDLGLPCILAANRRPAPDREHALYKNDMPRTLYLTPVSAGTYLRANVSAMARFPRQYAQAISLAWRRRDRHPWQRCQNLAHLLGAAVLADFLKGQDVCHVHVHFAYGAAEVALFLEGLCGIPYSLSIHGSDVLLENRLLEEKLRQARFLVSNCRYFVGNLKDRFPSLAAQKFYVVRGGVDMHASIWRPAPLPETAGILRLLHVARLVPVKAQHLLIEALAKLKVQGIPFACRIIGEGPLRPELENQARALGIQENVRFLGACQESAVRQQCDWSQAMVLSSRSEGTPMTIIEAMAKGRAVVAPRLTAIPEMIEDGKSGLLFTPGSAADLARQLARLACHPELPAQMGAEARRRAEKIFDLTVNAKTFLAVLAREVPALGLTPEVEIAPA</sequence>
<name>A0A7V6DQP6_9BACT</name>
<gene>
    <name evidence="2" type="ORF">ENV52_12175</name>
</gene>
<dbReference type="EMBL" id="DTGR01000188">
    <property type="protein sequence ID" value="HHS30444.1"/>
    <property type="molecule type" value="Genomic_DNA"/>
</dbReference>
<feature type="domain" description="Glycosyl transferase family 1" evidence="1">
    <location>
        <begin position="226"/>
        <end position="379"/>
    </location>
</feature>
<dbReference type="SUPFAM" id="SSF53756">
    <property type="entry name" value="UDP-Glycosyltransferase/glycogen phosphorylase"/>
    <property type="match status" value="1"/>
</dbReference>
<dbReference type="Pfam" id="PF00534">
    <property type="entry name" value="Glycos_transf_1"/>
    <property type="match status" value="1"/>
</dbReference>
<dbReference type="InterPro" id="IPR001296">
    <property type="entry name" value="Glyco_trans_1"/>
</dbReference>
<reference evidence="2" key="1">
    <citation type="journal article" date="2020" name="mSystems">
        <title>Genome- and Community-Level Interaction Insights into Carbon Utilization and Element Cycling Functions of Hydrothermarchaeota in Hydrothermal Sediment.</title>
        <authorList>
            <person name="Zhou Z."/>
            <person name="Liu Y."/>
            <person name="Xu W."/>
            <person name="Pan J."/>
            <person name="Luo Z.H."/>
            <person name="Li M."/>
        </authorList>
    </citation>
    <scope>NUCLEOTIDE SEQUENCE [LARGE SCALE GENOMIC DNA]</scope>
    <source>
        <strain evidence="2">SpSt-767</strain>
    </source>
</reference>
<keyword evidence="2" id="KW-0808">Transferase</keyword>
<organism evidence="2">
    <name type="scientific">Desulfobacca acetoxidans</name>
    <dbReference type="NCBI Taxonomy" id="60893"/>
    <lineage>
        <taxon>Bacteria</taxon>
        <taxon>Pseudomonadati</taxon>
        <taxon>Thermodesulfobacteriota</taxon>
        <taxon>Desulfobaccia</taxon>
        <taxon>Desulfobaccales</taxon>
        <taxon>Desulfobaccaceae</taxon>
        <taxon>Desulfobacca</taxon>
    </lineage>
</organism>
<dbReference type="PANTHER" id="PTHR45947:SF15">
    <property type="entry name" value="TEICHURONIC ACID BIOSYNTHESIS GLYCOSYLTRANSFERASE TUAC-RELATED"/>
    <property type="match status" value="1"/>
</dbReference>
<accession>A0A7V6DQP6</accession>
<evidence type="ECO:0000313" key="2">
    <source>
        <dbReference type="EMBL" id="HHS30444.1"/>
    </source>
</evidence>
<protein>
    <submittedName>
        <fullName evidence="2">Colanic acid biosynthesis glycosyltransferase WcaL</fullName>
    </submittedName>
</protein>